<protein>
    <recommendedName>
        <fullName evidence="9">Peptidase S8/S53 domain-containing protein</fullName>
    </recommendedName>
</protein>
<evidence type="ECO:0000256" key="4">
    <source>
        <dbReference type="ARBA" id="ARBA00022670"/>
    </source>
</evidence>
<evidence type="ECO:0000256" key="7">
    <source>
        <dbReference type="PROSITE-ProRule" id="PRU01240"/>
    </source>
</evidence>
<dbReference type="CDD" id="cd07484">
    <property type="entry name" value="Peptidases_S8_Thermitase_like"/>
    <property type="match status" value="1"/>
</dbReference>
<dbReference type="EMBL" id="MELK01000034">
    <property type="protein sequence ID" value="OFW57338.1"/>
    <property type="molecule type" value="Genomic_DNA"/>
</dbReference>
<evidence type="ECO:0000256" key="2">
    <source>
        <dbReference type="ARBA" id="ARBA00011073"/>
    </source>
</evidence>
<dbReference type="STRING" id="1797197.A2Y75_06130"/>
<dbReference type="Gene3D" id="3.40.50.200">
    <property type="entry name" value="Peptidase S8/S53 domain"/>
    <property type="match status" value="1"/>
</dbReference>
<dbReference type="PRINTS" id="PR00723">
    <property type="entry name" value="SUBTILISIN"/>
</dbReference>
<dbReference type="InterPro" id="IPR034084">
    <property type="entry name" value="Thermitase-like_dom"/>
</dbReference>
<dbReference type="Gene3D" id="2.60.290.11">
    <property type="entry name" value="TM1070-like"/>
    <property type="match status" value="4"/>
</dbReference>
<dbReference type="Proteomes" id="UP000177876">
    <property type="component" value="Unassembled WGS sequence"/>
</dbReference>
<dbReference type="PANTHER" id="PTHR43806">
    <property type="entry name" value="PEPTIDASE S8"/>
    <property type="match status" value="1"/>
</dbReference>
<dbReference type="PROSITE" id="PS00136">
    <property type="entry name" value="SUBTILASE_ASP"/>
    <property type="match status" value="1"/>
</dbReference>
<dbReference type="Pfam" id="PF00082">
    <property type="entry name" value="Peptidase_S8"/>
    <property type="match status" value="1"/>
</dbReference>
<feature type="active site" description="Charge relay system" evidence="7">
    <location>
        <position position="195"/>
    </location>
</feature>
<dbReference type="InterPro" id="IPR050131">
    <property type="entry name" value="Peptidase_S8_subtilisin-like"/>
</dbReference>
<comment type="caution">
    <text evidence="10">The sequence shown here is derived from an EMBL/GenBank/DDBJ whole genome shotgun (WGS) entry which is preliminary data.</text>
</comment>
<feature type="active site" description="Charge relay system" evidence="7">
    <location>
        <position position="349"/>
    </location>
</feature>
<dbReference type="PANTHER" id="PTHR43806:SF11">
    <property type="entry name" value="CEREVISIN-RELATED"/>
    <property type="match status" value="1"/>
</dbReference>
<evidence type="ECO:0000256" key="8">
    <source>
        <dbReference type="RuleBase" id="RU003355"/>
    </source>
</evidence>
<organism evidence="10 11">
    <name type="scientific">Candidatus Solincola sediminis</name>
    <dbReference type="NCBI Taxonomy" id="1797199"/>
    <lineage>
        <taxon>Bacteria</taxon>
        <taxon>Bacillati</taxon>
        <taxon>Actinomycetota</taxon>
        <taxon>Candidatus Geothermincolia</taxon>
        <taxon>Candidatus Geothermincolales</taxon>
        <taxon>Candidatus Geothermincolaceae</taxon>
        <taxon>Candidatus Solincola</taxon>
    </lineage>
</organism>
<dbReference type="InterPro" id="IPR022398">
    <property type="entry name" value="Peptidase_S8_His-AS"/>
</dbReference>
<reference evidence="10 11" key="1">
    <citation type="journal article" date="2016" name="Nat. Commun.">
        <title>Thousands of microbial genomes shed light on interconnected biogeochemical processes in an aquifer system.</title>
        <authorList>
            <person name="Anantharaman K."/>
            <person name="Brown C.T."/>
            <person name="Hug L.A."/>
            <person name="Sharon I."/>
            <person name="Castelle C.J."/>
            <person name="Probst A.J."/>
            <person name="Thomas B.C."/>
            <person name="Singh A."/>
            <person name="Wilkins M.J."/>
            <person name="Karaoz U."/>
            <person name="Brodie E.L."/>
            <person name="Williams K.H."/>
            <person name="Hubbard S.S."/>
            <person name="Banfield J.F."/>
        </authorList>
    </citation>
    <scope>NUCLEOTIDE SEQUENCE [LARGE SCALE GENOMIC DNA]</scope>
</reference>
<dbReference type="PROSITE" id="PS00137">
    <property type="entry name" value="SUBTILASE_HIS"/>
    <property type="match status" value="1"/>
</dbReference>
<dbReference type="SUPFAM" id="SSF52743">
    <property type="entry name" value="Subtilisin-like"/>
    <property type="match status" value="1"/>
</dbReference>
<sequence>MAVTKRLQGFRLIIVAAITILLLAFAPFFVMGQAAQAASAEEVWDKVLIRWNQGSQTMQSFYAQASENPYIKKIADAVQSGEWATPELESVTLPSGTLAKDAKRILSSIPGVAYVEPDTAITADLSSGDPFYSRQWFLPDIGAERAWDSELGDPGLVVAVLDTGVDASHPDLSGRVLQGWDFITQSNNTSDVYGHGTHVAGIIAASGNNGAGVAGVAWNVQLLPVKVLDNNGNGRYSDLISGIRYAADSGASVINMSLGGASRSQALQEAVDYARGKGAVVVAAAGNNASSTLSYPAACDGAIAVGATDDLDRRASFSNWGSGLDIMSPGVSIYSDYPGARYTSMSGTSMATPQVAGAFALLRSYKPGLSVAEAERRILESARDLGTAGYDLTYGWGLLQVDKALGLQAYTPVPDGLSGAWYFAEGYTGGGFDTYLLLENPANEASAAHLELFGDQGPSAGLNIDIAAQSRITFHLNELVPPGDVAAKISLPEGSQVVAQRSMYFDYRGITGGHTAKGSQASTSWYFAEGYTGPGFDTYLLVFNPQNDTAAVDIAFMTPDGNRNASLDVPPLARKTLRVNDVLPGSEMGIKTSSDRPVVAERAMYFNSNGRSGGSAAAGASSPSREWYFAEGYTGGDFDEWLLMVNPGNQDVTANVSFQRSDGVIHESDLAVAANSRATLHVDDVAGLEDAQVSAEINTSAPGLIVERAMYFTYDGGMGKVDGGHAAGGSASPSPHWLIPEGYTADGFESWILVANLEDRAVTVKVNFYGERDAVEREYTIEAHSRFTIKENDILPGQGVSVQVNALDDSRLVVEGAFYFRYNGSIDDGST</sequence>
<dbReference type="InterPro" id="IPR036852">
    <property type="entry name" value="Peptidase_S8/S53_dom_sf"/>
</dbReference>
<evidence type="ECO:0000256" key="6">
    <source>
        <dbReference type="ARBA" id="ARBA00022825"/>
    </source>
</evidence>
<dbReference type="InterPro" id="IPR036698">
    <property type="entry name" value="TM1070-like_sf"/>
</dbReference>
<comment type="similarity">
    <text evidence="2 7 8">Belongs to the peptidase S8 family.</text>
</comment>
<feature type="domain" description="Peptidase S8/S53" evidence="9">
    <location>
        <begin position="155"/>
        <end position="397"/>
    </location>
</feature>
<name>A0A1F2WKF4_9ACTN</name>
<evidence type="ECO:0000313" key="10">
    <source>
        <dbReference type="EMBL" id="OFW57338.1"/>
    </source>
</evidence>
<keyword evidence="3" id="KW-0964">Secreted</keyword>
<dbReference type="Pfam" id="PF18986">
    <property type="entry name" value="DUF5719"/>
    <property type="match status" value="1"/>
</dbReference>
<dbReference type="GO" id="GO:0005576">
    <property type="term" value="C:extracellular region"/>
    <property type="evidence" value="ECO:0007669"/>
    <property type="project" value="UniProtKB-SubCell"/>
</dbReference>
<feature type="active site" description="Charge relay system" evidence="7">
    <location>
        <position position="162"/>
    </location>
</feature>
<dbReference type="InterPro" id="IPR023827">
    <property type="entry name" value="Peptidase_S8_Asp-AS"/>
</dbReference>
<comment type="subcellular location">
    <subcellularLocation>
        <location evidence="1">Secreted</location>
    </subcellularLocation>
</comment>
<dbReference type="InterPro" id="IPR023828">
    <property type="entry name" value="Peptidase_S8_Ser-AS"/>
</dbReference>
<dbReference type="InterPro" id="IPR000209">
    <property type="entry name" value="Peptidase_S8/S53_dom"/>
</dbReference>
<dbReference type="PROSITE" id="PS00138">
    <property type="entry name" value="SUBTILASE_SER"/>
    <property type="match status" value="1"/>
</dbReference>
<dbReference type="InterPro" id="IPR043777">
    <property type="entry name" value="DUF5719"/>
</dbReference>
<keyword evidence="4 7" id="KW-0645">Protease</keyword>
<accession>A0A1F2WKF4</accession>
<evidence type="ECO:0000256" key="1">
    <source>
        <dbReference type="ARBA" id="ARBA00004613"/>
    </source>
</evidence>
<dbReference type="InterPro" id="IPR015500">
    <property type="entry name" value="Peptidase_S8_subtilisin-rel"/>
</dbReference>
<proteinExistence type="inferred from homology"/>
<evidence type="ECO:0000256" key="5">
    <source>
        <dbReference type="ARBA" id="ARBA00022801"/>
    </source>
</evidence>
<dbReference type="GO" id="GO:0004252">
    <property type="term" value="F:serine-type endopeptidase activity"/>
    <property type="evidence" value="ECO:0007669"/>
    <property type="project" value="UniProtKB-UniRule"/>
</dbReference>
<gene>
    <name evidence="10" type="ORF">A2Y75_06130</name>
</gene>
<evidence type="ECO:0000256" key="3">
    <source>
        <dbReference type="ARBA" id="ARBA00022525"/>
    </source>
</evidence>
<keyword evidence="5 7" id="KW-0378">Hydrolase</keyword>
<dbReference type="PROSITE" id="PS51892">
    <property type="entry name" value="SUBTILASE"/>
    <property type="match status" value="1"/>
</dbReference>
<evidence type="ECO:0000259" key="9">
    <source>
        <dbReference type="Pfam" id="PF00082"/>
    </source>
</evidence>
<keyword evidence="6 7" id="KW-0720">Serine protease</keyword>
<evidence type="ECO:0000313" key="11">
    <source>
        <dbReference type="Proteomes" id="UP000177876"/>
    </source>
</evidence>
<dbReference type="GO" id="GO:0006508">
    <property type="term" value="P:proteolysis"/>
    <property type="evidence" value="ECO:0007669"/>
    <property type="project" value="UniProtKB-KW"/>
</dbReference>
<dbReference type="AlphaFoldDB" id="A0A1F2WKF4"/>